<dbReference type="Pfam" id="PF22646">
    <property type="entry name" value="PPP2R1A-like_HEAT"/>
    <property type="match status" value="1"/>
</dbReference>
<dbReference type="PANTHER" id="PTHR10648">
    <property type="entry name" value="SERINE/THREONINE-PROTEIN PHOSPHATASE PP2A 65 KDA REGULATORY SUBUNIT"/>
    <property type="match status" value="1"/>
</dbReference>
<dbReference type="Proteomes" id="UP000887575">
    <property type="component" value="Unassembled WGS sequence"/>
</dbReference>
<dbReference type="PANTHER" id="PTHR10648:SF4">
    <property type="entry name" value="PROTEIN PHOSPHATASE 2 (FORMERLY 2A), REGULATORY SUBUNIT A, BETA ISOFORM-RELATED"/>
    <property type="match status" value="1"/>
</dbReference>
<keyword evidence="7" id="KW-1185">Reference proteome</keyword>
<dbReference type="Pfam" id="PF22956">
    <property type="entry name" value="VPS15-like_hel"/>
    <property type="match status" value="1"/>
</dbReference>
<proteinExistence type="inferred from homology"/>
<reference evidence="8" key="1">
    <citation type="submission" date="2024-02" db="UniProtKB">
        <authorList>
            <consortium name="WormBaseParasite"/>
        </authorList>
    </citation>
    <scope>IDENTIFICATION</scope>
</reference>
<feature type="repeat" description="HEAT" evidence="4">
    <location>
        <begin position="96"/>
        <end position="134"/>
    </location>
</feature>
<dbReference type="PROSITE" id="PS50077">
    <property type="entry name" value="HEAT_REPEAT"/>
    <property type="match status" value="11"/>
</dbReference>
<evidence type="ECO:0000256" key="3">
    <source>
        <dbReference type="ARBA" id="ARBA00082658"/>
    </source>
</evidence>
<feature type="repeat" description="HEAT" evidence="4">
    <location>
        <begin position="335"/>
        <end position="373"/>
    </location>
</feature>
<feature type="repeat" description="HEAT" evidence="4">
    <location>
        <begin position="452"/>
        <end position="490"/>
    </location>
</feature>
<dbReference type="InterPro" id="IPR011989">
    <property type="entry name" value="ARM-like"/>
</dbReference>
<feature type="repeat" description="HEAT" evidence="4">
    <location>
        <begin position="251"/>
        <end position="288"/>
    </location>
</feature>
<dbReference type="InterPro" id="IPR016024">
    <property type="entry name" value="ARM-type_fold"/>
</dbReference>
<protein>
    <recommendedName>
        <fullName evidence="3">Protein phosphatase PP2A regulatory subunit A</fullName>
    </recommendedName>
</protein>
<feature type="repeat" description="HEAT" evidence="4">
    <location>
        <begin position="374"/>
        <end position="412"/>
    </location>
</feature>
<dbReference type="InterPro" id="IPR054573">
    <property type="entry name" value="PP2A/SF3B1-like_HEAT"/>
</dbReference>
<dbReference type="InterPro" id="IPR051023">
    <property type="entry name" value="PP2A_Regulatory_Subunit_A"/>
</dbReference>
<sequence length="597" mass="66326">MAAVMDTNVEETENGSLYPIAVLIDELRNEDVQLRLNSIRKLSTIALALGVERTRNELIHFLTDTIYDEDEVLLVLAEQLGNFTPLVGGADFVHCLLPPLENLATVEETVVRDKAVESLRKIAEKHSSAALEEHFIPMVKRLATGDWFTSRSSACGLFSVCYPRVGPAVKAELRNMYRQLCRDDTPMVRRAAAAKMGEFAKVLEKDAIVEEYNQMFLDLVIDEQDSVRLLMVEACIAMSSVIPKADMVKHVKPALVALIEDKSWRVRYMVAEKFVELQNALGGMDESTVNELVGYFTNLLKDAEGEVRGAAAQRIEGFCKTLPEAFREQAIINHILPVIKELVSDQNQHVKGELASVIMGLGPIVGKQVTETHLLPIYTAMLRDSTAEVRLNIISSLEKVSDVIGASMMRDEVLPAVIELGEDGKWRVRLALVTLMPLLAQQLGREFFDEKLLPLCMTWLTDHVHAIREAATNTLKQLTQKFGGEWATRTLVPKAVQLSKDNNYLHRQTALSMLTGLSEAVGNDQTVADVLPIVKQLANDNVPNVRFNVAKSLVRIGKIVSPSVLQSEIKPILSQLGGDTDFDVRYFADEARTALNL</sequence>
<feature type="domain" description="Phosphatase 2A Regulatory Subunit A helical" evidence="6">
    <location>
        <begin position="377"/>
        <end position="481"/>
    </location>
</feature>
<dbReference type="GO" id="GO:0005634">
    <property type="term" value="C:nucleus"/>
    <property type="evidence" value="ECO:0007669"/>
    <property type="project" value="TreeGrafter"/>
</dbReference>
<evidence type="ECO:0000256" key="4">
    <source>
        <dbReference type="PROSITE-ProRule" id="PRU00103"/>
    </source>
</evidence>
<dbReference type="GO" id="GO:0019888">
    <property type="term" value="F:protein phosphatase regulator activity"/>
    <property type="evidence" value="ECO:0007669"/>
    <property type="project" value="TreeGrafter"/>
</dbReference>
<dbReference type="InterPro" id="IPR055231">
    <property type="entry name" value="2AA_helical"/>
</dbReference>
<dbReference type="WBParaSite" id="MBELARI_LOCUS4460.1">
    <property type="protein sequence ID" value="MBELARI_LOCUS4460.1"/>
    <property type="gene ID" value="MBELARI_LOCUS4460"/>
</dbReference>
<evidence type="ECO:0000313" key="8">
    <source>
        <dbReference type="WBParaSite" id="MBELARI_LOCUS4460.1"/>
    </source>
</evidence>
<feature type="repeat" description="HEAT" evidence="4">
    <location>
        <begin position="530"/>
        <end position="568"/>
    </location>
</feature>
<dbReference type="AlphaFoldDB" id="A0AAF3FCY8"/>
<accession>A0AAF3FCY8</accession>
<dbReference type="Pfam" id="PF13646">
    <property type="entry name" value="HEAT_2"/>
    <property type="match status" value="1"/>
</dbReference>
<dbReference type="InterPro" id="IPR000357">
    <property type="entry name" value="HEAT"/>
</dbReference>
<feature type="domain" description="Phosphatase PP2A regulatory subunit A/Splicing factor 3B subunit 1-like HEAT repeat" evidence="5">
    <location>
        <begin position="286"/>
        <end position="366"/>
    </location>
</feature>
<evidence type="ECO:0000313" key="7">
    <source>
        <dbReference type="Proteomes" id="UP000887575"/>
    </source>
</evidence>
<dbReference type="SUPFAM" id="SSF48371">
    <property type="entry name" value="ARM repeat"/>
    <property type="match status" value="1"/>
</dbReference>
<comment type="similarity">
    <text evidence="2">Belongs to the phosphatase 2A regulatory subunit A family.</text>
</comment>
<name>A0AAF3FCY8_9BILA</name>
<feature type="repeat" description="HEAT" evidence="4">
    <location>
        <begin position="173"/>
        <end position="211"/>
    </location>
</feature>
<dbReference type="GO" id="GO:0000159">
    <property type="term" value="C:protein phosphatase type 2A complex"/>
    <property type="evidence" value="ECO:0007669"/>
    <property type="project" value="TreeGrafter"/>
</dbReference>
<dbReference type="InterPro" id="IPR021133">
    <property type="entry name" value="HEAT_type_2"/>
</dbReference>
<dbReference type="FunFam" id="1.25.10.10:FF:000011">
    <property type="entry name" value="Serine/threonine-protein phosphatase 2A regulatory subunit A alpha isoform"/>
    <property type="match status" value="1"/>
</dbReference>
<evidence type="ECO:0000259" key="5">
    <source>
        <dbReference type="Pfam" id="PF22646"/>
    </source>
</evidence>
<dbReference type="GO" id="GO:0005829">
    <property type="term" value="C:cytosol"/>
    <property type="evidence" value="ECO:0007669"/>
    <property type="project" value="TreeGrafter"/>
</dbReference>
<evidence type="ECO:0000256" key="1">
    <source>
        <dbReference type="ARBA" id="ARBA00022737"/>
    </source>
</evidence>
<evidence type="ECO:0000259" key="6">
    <source>
        <dbReference type="Pfam" id="PF22956"/>
    </source>
</evidence>
<organism evidence="7 8">
    <name type="scientific">Mesorhabditis belari</name>
    <dbReference type="NCBI Taxonomy" id="2138241"/>
    <lineage>
        <taxon>Eukaryota</taxon>
        <taxon>Metazoa</taxon>
        <taxon>Ecdysozoa</taxon>
        <taxon>Nematoda</taxon>
        <taxon>Chromadorea</taxon>
        <taxon>Rhabditida</taxon>
        <taxon>Rhabditina</taxon>
        <taxon>Rhabditomorpha</taxon>
        <taxon>Rhabditoidea</taxon>
        <taxon>Rhabditidae</taxon>
        <taxon>Mesorhabditinae</taxon>
        <taxon>Mesorhabditis</taxon>
    </lineage>
</organism>
<feature type="repeat" description="HEAT" evidence="4">
    <location>
        <begin position="292"/>
        <end position="329"/>
    </location>
</feature>
<dbReference type="Gene3D" id="1.25.10.10">
    <property type="entry name" value="Leucine-rich Repeat Variant"/>
    <property type="match status" value="1"/>
</dbReference>
<keyword evidence="1" id="KW-0677">Repeat</keyword>
<feature type="repeat" description="HEAT" evidence="4">
    <location>
        <begin position="413"/>
        <end position="451"/>
    </location>
</feature>
<evidence type="ECO:0000256" key="2">
    <source>
        <dbReference type="ARBA" id="ARBA00038332"/>
    </source>
</evidence>
<dbReference type="Pfam" id="PF02985">
    <property type="entry name" value="HEAT"/>
    <property type="match status" value="1"/>
</dbReference>
<feature type="repeat" description="HEAT" evidence="4">
    <location>
        <begin position="19"/>
        <end position="57"/>
    </location>
</feature>
<feature type="repeat" description="HEAT" evidence="4">
    <location>
        <begin position="491"/>
        <end position="529"/>
    </location>
</feature>